<name>A0A1F8BC00_9BACT</name>
<dbReference type="Proteomes" id="UP000176404">
    <property type="component" value="Unassembled WGS sequence"/>
</dbReference>
<evidence type="ECO:0000313" key="1">
    <source>
        <dbReference type="EMBL" id="OGM60868.1"/>
    </source>
</evidence>
<accession>A0A1F8BC00</accession>
<dbReference type="STRING" id="1802517.A2892_04405"/>
<dbReference type="EMBL" id="MGHD01000002">
    <property type="protein sequence ID" value="OGM60868.1"/>
    <property type="molecule type" value="Genomic_DNA"/>
</dbReference>
<organism evidence="1 2">
    <name type="scientific">Candidatus Woesebacteria bacterium RIFCSPLOWO2_01_FULL_39_10b</name>
    <dbReference type="NCBI Taxonomy" id="1802517"/>
    <lineage>
        <taxon>Bacteria</taxon>
        <taxon>Candidatus Woeseibacteriota</taxon>
    </lineage>
</organism>
<comment type="caution">
    <text evidence="1">The sequence shown here is derived from an EMBL/GenBank/DDBJ whole genome shotgun (WGS) entry which is preliminary data.</text>
</comment>
<protein>
    <submittedName>
        <fullName evidence="1">Uncharacterized protein</fullName>
    </submittedName>
</protein>
<sequence>MVLKKIKGASKATDRRIEELREMYQDEVNEGNIVTIRVNRLTGEESVEVGDKTVHLKEGEGRIRKAIGSIGERLFGG</sequence>
<reference evidence="1 2" key="1">
    <citation type="journal article" date="2016" name="Nat. Commun.">
        <title>Thousands of microbial genomes shed light on interconnected biogeochemical processes in an aquifer system.</title>
        <authorList>
            <person name="Anantharaman K."/>
            <person name="Brown C.T."/>
            <person name="Hug L.A."/>
            <person name="Sharon I."/>
            <person name="Castelle C.J."/>
            <person name="Probst A.J."/>
            <person name="Thomas B.C."/>
            <person name="Singh A."/>
            <person name="Wilkins M.J."/>
            <person name="Karaoz U."/>
            <person name="Brodie E.L."/>
            <person name="Williams K.H."/>
            <person name="Hubbard S.S."/>
            <person name="Banfield J.F."/>
        </authorList>
    </citation>
    <scope>NUCLEOTIDE SEQUENCE [LARGE SCALE GENOMIC DNA]</scope>
</reference>
<proteinExistence type="predicted"/>
<dbReference type="AlphaFoldDB" id="A0A1F8BC00"/>
<evidence type="ECO:0000313" key="2">
    <source>
        <dbReference type="Proteomes" id="UP000176404"/>
    </source>
</evidence>
<gene>
    <name evidence="1" type="ORF">A2892_04405</name>
</gene>